<evidence type="ECO:0000259" key="1">
    <source>
        <dbReference type="PROSITE" id="PS51819"/>
    </source>
</evidence>
<dbReference type="SUPFAM" id="SSF54593">
    <property type="entry name" value="Glyoxalase/Bleomycin resistance protein/Dihydroxybiphenyl dioxygenase"/>
    <property type="match status" value="1"/>
</dbReference>
<dbReference type="EMBL" id="LOCL01000026">
    <property type="protein sequence ID" value="KUF19448.1"/>
    <property type="molecule type" value="Genomic_DNA"/>
</dbReference>
<gene>
    <name evidence="2" type="ORF">AT728_03395</name>
</gene>
<keyword evidence="3" id="KW-1185">Reference proteome</keyword>
<dbReference type="InterPro" id="IPR029068">
    <property type="entry name" value="Glyas_Bleomycin-R_OHBP_Dase"/>
</dbReference>
<dbReference type="OrthoDB" id="1645442at2"/>
<dbReference type="Proteomes" id="UP000054804">
    <property type="component" value="Unassembled WGS sequence"/>
</dbReference>
<evidence type="ECO:0000313" key="3">
    <source>
        <dbReference type="Proteomes" id="UP000054804"/>
    </source>
</evidence>
<sequence length="135" mass="14855">MTSPVAPVAPLRSVVLDCPDPRLLAEFYAEVIGGTVHDEEGDGEWIDLVAPGRVKVSFQRVTDYTPPEWPRADTNPQQFHLDLDGGSTWEAMDAAHERVLALGARPLDLDDDGGKRDWRVYADPAGHPFCLCLCV</sequence>
<accession>A0A0W7X972</accession>
<dbReference type="AlphaFoldDB" id="A0A0W7X972"/>
<reference evidence="2 3" key="1">
    <citation type="submission" date="2015-12" db="EMBL/GenBank/DDBJ databases">
        <title>Draft genome sequence of Streptomyces silvensis ATCC 53525, a producer of novel hormone antagonists.</title>
        <authorList>
            <person name="Johnston C.W."/>
            <person name="Li Y."/>
            <person name="Magarvey N.A."/>
        </authorList>
    </citation>
    <scope>NUCLEOTIDE SEQUENCE [LARGE SCALE GENOMIC DNA]</scope>
    <source>
        <strain evidence="2 3">ATCC 53525</strain>
    </source>
</reference>
<dbReference type="PANTHER" id="PTHR35908:SF1">
    <property type="entry name" value="CONSERVED PROTEIN"/>
    <property type="match status" value="1"/>
</dbReference>
<dbReference type="Pfam" id="PF18029">
    <property type="entry name" value="Glyoxalase_6"/>
    <property type="match status" value="1"/>
</dbReference>
<comment type="caution">
    <text evidence="2">The sequence shown here is derived from an EMBL/GenBank/DDBJ whole genome shotgun (WGS) entry which is preliminary data.</text>
</comment>
<dbReference type="PANTHER" id="PTHR35908">
    <property type="entry name" value="HYPOTHETICAL FUSION PROTEIN"/>
    <property type="match status" value="1"/>
</dbReference>
<dbReference type="RefSeq" id="WP_058845954.1">
    <property type="nucleotide sequence ID" value="NZ_LOCL01000026.1"/>
</dbReference>
<dbReference type="InterPro" id="IPR037523">
    <property type="entry name" value="VOC_core"/>
</dbReference>
<dbReference type="STRING" id="1765722.AT728_03395"/>
<dbReference type="PROSITE" id="PS51819">
    <property type="entry name" value="VOC"/>
    <property type="match status" value="1"/>
</dbReference>
<organism evidence="2 3">
    <name type="scientific">Streptomyces silvensis</name>
    <dbReference type="NCBI Taxonomy" id="1765722"/>
    <lineage>
        <taxon>Bacteria</taxon>
        <taxon>Bacillati</taxon>
        <taxon>Actinomycetota</taxon>
        <taxon>Actinomycetes</taxon>
        <taxon>Kitasatosporales</taxon>
        <taxon>Streptomycetaceae</taxon>
        <taxon>Streptomyces</taxon>
    </lineage>
</organism>
<feature type="domain" description="VOC" evidence="1">
    <location>
        <begin position="10"/>
        <end position="134"/>
    </location>
</feature>
<protein>
    <submittedName>
        <fullName evidence="2">Glyoxalase</fullName>
    </submittedName>
</protein>
<name>A0A0W7X972_9ACTN</name>
<proteinExistence type="predicted"/>
<evidence type="ECO:0000313" key="2">
    <source>
        <dbReference type="EMBL" id="KUF19448.1"/>
    </source>
</evidence>
<dbReference type="Gene3D" id="3.10.180.10">
    <property type="entry name" value="2,3-Dihydroxybiphenyl 1,2-Dioxygenase, domain 1"/>
    <property type="match status" value="1"/>
</dbReference>
<dbReference type="CDD" id="cd06587">
    <property type="entry name" value="VOC"/>
    <property type="match status" value="1"/>
</dbReference>
<dbReference type="InterPro" id="IPR041581">
    <property type="entry name" value="Glyoxalase_6"/>
</dbReference>